<feature type="transmembrane region" description="Helical" evidence="1">
    <location>
        <begin position="21"/>
        <end position="46"/>
    </location>
</feature>
<proteinExistence type="predicted"/>
<protein>
    <submittedName>
        <fullName evidence="2">Uncharacterized protein</fullName>
    </submittedName>
</protein>
<reference evidence="3" key="1">
    <citation type="submission" date="2017-02" db="EMBL/GenBank/DDBJ databases">
        <authorList>
            <person name="Varghese N."/>
            <person name="Submissions S."/>
        </authorList>
    </citation>
    <scope>NUCLEOTIDE SEQUENCE [LARGE SCALE GENOMIC DNA]</scope>
    <source>
        <strain evidence="3">SM117</strain>
    </source>
</reference>
<accession>A0A1U6IJB3</accession>
<evidence type="ECO:0000313" key="3">
    <source>
        <dbReference type="Proteomes" id="UP000190989"/>
    </source>
</evidence>
<gene>
    <name evidence="2" type="ORF">SAMN06295987_107116</name>
</gene>
<evidence type="ECO:0000256" key="1">
    <source>
        <dbReference type="SAM" id="Phobius"/>
    </source>
</evidence>
<dbReference type="EMBL" id="FVZE01000007">
    <property type="protein sequence ID" value="SLK08067.1"/>
    <property type="molecule type" value="Genomic_DNA"/>
</dbReference>
<keyword evidence="3" id="KW-1185">Reference proteome</keyword>
<keyword evidence="1" id="KW-1133">Transmembrane helix</keyword>
<evidence type="ECO:0000313" key="2">
    <source>
        <dbReference type="EMBL" id="SLK08067.1"/>
    </source>
</evidence>
<sequence length="116" mass="12719">MTAVLAPRHRPMSLADACYHGLRLIGWLAVTLGCVAALWLLFFAALGNFRFGGTVLQLENFASRYVAASAERQDRFAHCFWLTSAGLFAAVGFFRRHSLLTRGAAAASHSRETHHG</sequence>
<dbReference type="Proteomes" id="UP000190989">
    <property type="component" value="Unassembled WGS sequence"/>
</dbReference>
<keyword evidence="1" id="KW-0472">Membrane</keyword>
<keyword evidence="1" id="KW-0812">Transmembrane</keyword>
<dbReference type="AlphaFoldDB" id="A0A1U6IJB3"/>
<dbReference type="STRING" id="428990.SAMN06295987_107116"/>
<name>A0A1U6IJB3_9SPHN</name>
<organism evidence="2 3">
    <name type="scientific">Novosphingobium mathurense</name>
    <dbReference type="NCBI Taxonomy" id="428990"/>
    <lineage>
        <taxon>Bacteria</taxon>
        <taxon>Pseudomonadati</taxon>
        <taxon>Pseudomonadota</taxon>
        <taxon>Alphaproteobacteria</taxon>
        <taxon>Sphingomonadales</taxon>
        <taxon>Sphingomonadaceae</taxon>
        <taxon>Novosphingobium</taxon>
    </lineage>
</organism>
<feature type="transmembrane region" description="Helical" evidence="1">
    <location>
        <begin position="75"/>
        <end position="94"/>
    </location>
</feature>